<proteinExistence type="predicted"/>
<evidence type="ECO:0000256" key="1">
    <source>
        <dbReference type="ARBA" id="ARBA00001964"/>
    </source>
</evidence>
<evidence type="ECO:0000256" key="4">
    <source>
        <dbReference type="ARBA" id="ARBA00023052"/>
    </source>
</evidence>
<dbReference type="GO" id="GO:0016624">
    <property type="term" value="F:oxidoreductase activity, acting on the aldehyde or oxo group of donors, disulfide as acceptor"/>
    <property type="evidence" value="ECO:0007669"/>
    <property type="project" value="InterPro"/>
</dbReference>
<dbReference type="SUPFAM" id="SSF52518">
    <property type="entry name" value="Thiamin diphosphate-binding fold (THDP-binding)"/>
    <property type="match status" value="2"/>
</dbReference>
<dbReference type="CDD" id="cd02000">
    <property type="entry name" value="TPP_E1_PDC_ADC_BCADC"/>
    <property type="match status" value="1"/>
</dbReference>
<dbReference type="Pfam" id="PF02779">
    <property type="entry name" value="Transket_pyr"/>
    <property type="match status" value="1"/>
</dbReference>
<dbReference type="SMART" id="SM00861">
    <property type="entry name" value="Transket_pyr"/>
    <property type="match status" value="1"/>
</dbReference>
<accession>A0A2S2DTN9</accession>
<reference evidence="7" key="1">
    <citation type="submission" date="2018-05" db="EMBL/GenBank/DDBJ databases">
        <title>Pseudarcicella sp. HME7025 Genome sequencing and assembly.</title>
        <authorList>
            <person name="Kim H."/>
            <person name="Kang H."/>
            <person name="Joh K."/>
        </authorList>
    </citation>
    <scope>NUCLEOTIDE SEQUENCE [LARGE SCALE GENOMIC DNA]</scope>
    <source>
        <strain evidence="7">HME7025</strain>
    </source>
</reference>
<comment type="function">
    <text evidence="2">E1 component of the 2-oxoglutarate dehydrogenase (OGDH) complex which catalyzes the decarboxylation of 2-oxoglutarate, the first step in the conversion of 2-oxoglutarate to succinyl-CoA and CO(2).</text>
</comment>
<dbReference type="RefSeq" id="WP_226998264.1">
    <property type="nucleotide sequence ID" value="NZ_CP029346.1"/>
</dbReference>
<dbReference type="EMBL" id="CP029346">
    <property type="protein sequence ID" value="AWL08390.1"/>
    <property type="molecule type" value="Genomic_DNA"/>
</dbReference>
<dbReference type="InterPro" id="IPR033248">
    <property type="entry name" value="Transketolase_C"/>
</dbReference>
<dbReference type="KEGG" id="psez:HME7025_00518"/>
<dbReference type="SUPFAM" id="SSF52922">
    <property type="entry name" value="TK C-terminal domain-like"/>
    <property type="match status" value="1"/>
</dbReference>
<keyword evidence="4" id="KW-0786">Thiamine pyrophosphate</keyword>
<sequence length="806" mass="90612">MILPKPTQFSRVEIEFNPDKVLEDYRLAVISRQCSLLVRKEVFSGRAKFGIYGDGKELCQIALARSMRLGDYISGYYRDQTIGVAIGDLTWPQYFAQLYGHPDRQFDPHSAGRQMNNHHATRWLDDQGEWLDQTNQYNSVAGVSSTAMQIPRSLGIAYASKMYQFREDLAPFKALFSKDGKEVCYTTIGDASTSEGMFFECINAAGVLQIPIVFSVWDDGYGISVPIEYQTTKSSISKVLAGFQRNEKEKGLEIIQVRAWDYPGLIQAYQKAAKLAREEFVPCLVHVIECTQPQGHSASGSHERYKSAERLAWEHDVDCNVLFRQWVLDQGFANEEALREIEEAAVLEARKYQKEAFAAYMASIEPDKKAFLRVAQNLMESTNEGNLLSPILEELKQLPYPIFSDLVRAGRKTLRAFRVYQGPAVKLLRKWLSELEERNRRRFSSHQISQSQHSPLLVNPVKPIYPKEATFVDGREILNKSFAHFLEDPKVFILGEDVGKIGDVNQTLAGLQEVFGDLKITDTGIREISIVGQGIGASMRGLRPIVEIQYLDYIFYPFPVLADDLACLHYRTAGGQKAPMILRTRGHRLEGIWHSGSPMAVLINGLRGIHFCVPRNMTQAAGMYRTLLKGDDPGIVVECLNGYRLKEALPENLDEITVPLGMPEVLSEGTDITIVTYGSMCRIVMEASETLATMGISVEVIDVQTLLPFDRTQSIAASIQKTHRVLFADEDMPGGTTAYMMQEVLDKQGAFAWLDTPARCLAAPPHRPAYSSDGDYFSKPNVENVVDTIYEMMRESDPGLFPAIYF</sequence>
<dbReference type="Proteomes" id="UP000245468">
    <property type="component" value="Chromosome"/>
</dbReference>
<evidence type="ECO:0000259" key="5">
    <source>
        <dbReference type="SMART" id="SM00861"/>
    </source>
</evidence>
<keyword evidence="3" id="KW-0560">Oxidoreductase</keyword>
<dbReference type="EC" id="2.2.1.1" evidence="6"/>
<gene>
    <name evidence="6" type="primary">tktA</name>
    <name evidence="6" type="ORF">HME7025_00518</name>
</gene>
<dbReference type="InterPro" id="IPR009014">
    <property type="entry name" value="Transketo_C/PFOR_II"/>
</dbReference>
<dbReference type="InterPro" id="IPR029061">
    <property type="entry name" value="THDP-binding"/>
</dbReference>
<comment type="cofactor">
    <cofactor evidence="1">
        <name>thiamine diphosphate</name>
        <dbReference type="ChEBI" id="CHEBI:58937"/>
    </cofactor>
</comment>
<dbReference type="AlphaFoldDB" id="A0A2S2DTN9"/>
<dbReference type="InterPro" id="IPR005475">
    <property type="entry name" value="Transketolase-like_Pyr-bd"/>
</dbReference>
<dbReference type="Pfam" id="PF00676">
    <property type="entry name" value="E1_dh"/>
    <property type="match status" value="1"/>
</dbReference>
<organism evidence="6 7">
    <name type="scientific">Aquirufa nivalisilvae</name>
    <dbReference type="NCBI Taxonomy" id="2516557"/>
    <lineage>
        <taxon>Bacteria</taxon>
        <taxon>Pseudomonadati</taxon>
        <taxon>Bacteroidota</taxon>
        <taxon>Cytophagia</taxon>
        <taxon>Cytophagales</taxon>
        <taxon>Flectobacillaceae</taxon>
        <taxon>Aquirufa</taxon>
    </lineage>
</organism>
<keyword evidence="7" id="KW-1185">Reference proteome</keyword>
<evidence type="ECO:0000256" key="3">
    <source>
        <dbReference type="ARBA" id="ARBA00023002"/>
    </source>
</evidence>
<dbReference type="Gene3D" id="3.40.50.970">
    <property type="match status" value="2"/>
</dbReference>
<evidence type="ECO:0000313" key="7">
    <source>
        <dbReference type="Proteomes" id="UP000245468"/>
    </source>
</evidence>
<evidence type="ECO:0000256" key="2">
    <source>
        <dbReference type="ARBA" id="ARBA00003906"/>
    </source>
</evidence>
<dbReference type="Gene3D" id="3.40.50.920">
    <property type="match status" value="1"/>
</dbReference>
<evidence type="ECO:0000313" key="6">
    <source>
        <dbReference type="EMBL" id="AWL08390.1"/>
    </source>
</evidence>
<protein>
    <submittedName>
        <fullName evidence="6">Transketolase</fullName>
        <ecNumber evidence="6">2.2.1.1</ecNumber>
    </submittedName>
</protein>
<dbReference type="GO" id="GO:0004802">
    <property type="term" value="F:transketolase activity"/>
    <property type="evidence" value="ECO:0007669"/>
    <property type="project" value="UniProtKB-EC"/>
</dbReference>
<feature type="domain" description="Transketolase-like pyrimidine-binding" evidence="5">
    <location>
        <begin position="472"/>
        <end position="645"/>
    </location>
</feature>
<dbReference type="PANTHER" id="PTHR43257">
    <property type="entry name" value="PYRUVATE DEHYDROGENASE E1 COMPONENT BETA SUBUNIT"/>
    <property type="match status" value="1"/>
</dbReference>
<keyword evidence="6" id="KW-0808">Transferase</keyword>
<dbReference type="Pfam" id="PF02780">
    <property type="entry name" value="Transketolase_C"/>
    <property type="match status" value="1"/>
</dbReference>
<dbReference type="PANTHER" id="PTHR43257:SF2">
    <property type="entry name" value="PYRUVATE DEHYDROGENASE E1 COMPONENT SUBUNIT BETA"/>
    <property type="match status" value="1"/>
</dbReference>
<dbReference type="InterPro" id="IPR001017">
    <property type="entry name" value="DH_E1"/>
</dbReference>
<name>A0A2S2DTN9_9BACT</name>